<dbReference type="EMBL" id="DXAN01000023">
    <property type="protein sequence ID" value="HJA08891.1"/>
    <property type="molecule type" value="Genomic_DNA"/>
</dbReference>
<feature type="domain" description="Cyanophage baseplate Pam3 plug gp18" evidence="1">
    <location>
        <begin position="5"/>
        <end position="101"/>
    </location>
</feature>
<sequence length="115" mass="13055">MALLEIPLRAEPSQALSLVLGGQDVTLRLFTRDMDDRPRLYCDLMASGVWVWRGRLCHNGQGLKLYDYLPFEGDLVFVDMQADADPQWSGLGDRWRLVWGTDADWAALLADKEEA</sequence>
<comment type="caution">
    <text evidence="2">The sequence shown here is derived from an EMBL/GenBank/DDBJ whole genome shotgun (WGS) entry which is preliminary data.</text>
</comment>
<dbReference type="AlphaFoldDB" id="A0A9D2HEU6"/>
<name>A0A9D2HEU6_9BACT</name>
<proteinExistence type="predicted"/>
<dbReference type="InterPro" id="IPR054252">
    <property type="entry name" value="Pam3_gp18"/>
</dbReference>
<dbReference type="Pfam" id="PF22479">
    <property type="entry name" value="Pam3_gp18"/>
    <property type="match status" value="1"/>
</dbReference>
<reference evidence="2" key="1">
    <citation type="journal article" date="2021" name="PeerJ">
        <title>Extensive microbial diversity within the chicken gut microbiome revealed by metagenomics and culture.</title>
        <authorList>
            <person name="Gilroy R."/>
            <person name="Ravi A."/>
            <person name="Getino M."/>
            <person name="Pursley I."/>
            <person name="Horton D.L."/>
            <person name="Alikhan N.F."/>
            <person name="Baker D."/>
            <person name="Gharbi K."/>
            <person name="Hall N."/>
            <person name="Watson M."/>
            <person name="Adriaenssens E.M."/>
            <person name="Foster-Nyarko E."/>
            <person name="Jarju S."/>
            <person name="Secka A."/>
            <person name="Antonio M."/>
            <person name="Oren A."/>
            <person name="Chaudhuri R.R."/>
            <person name="La Ragione R."/>
            <person name="Hildebrand F."/>
            <person name="Pallen M.J."/>
        </authorList>
    </citation>
    <scope>NUCLEOTIDE SEQUENCE</scope>
    <source>
        <strain evidence="2">CHK186-16707</strain>
    </source>
</reference>
<evidence type="ECO:0000313" key="3">
    <source>
        <dbReference type="Proteomes" id="UP000824225"/>
    </source>
</evidence>
<accession>A0A9D2HEU6</accession>
<reference evidence="2" key="2">
    <citation type="submission" date="2021-04" db="EMBL/GenBank/DDBJ databases">
        <authorList>
            <person name="Gilroy R."/>
        </authorList>
    </citation>
    <scope>NUCLEOTIDE SEQUENCE</scope>
    <source>
        <strain evidence="2">CHK186-16707</strain>
    </source>
</reference>
<gene>
    <name evidence="2" type="ORF">H9962_06855</name>
</gene>
<evidence type="ECO:0000313" key="2">
    <source>
        <dbReference type="EMBL" id="HJA08891.1"/>
    </source>
</evidence>
<dbReference type="Proteomes" id="UP000824225">
    <property type="component" value="Unassembled WGS sequence"/>
</dbReference>
<organism evidence="2 3">
    <name type="scientific">Candidatus Mailhella merdigallinarum</name>
    <dbReference type="NCBI Taxonomy" id="2838658"/>
    <lineage>
        <taxon>Bacteria</taxon>
        <taxon>Pseudomonadati</taxon>
        <taxon>Thermodesulfobacteriota</taxon>
        <taxon>Desulfovibrionia</taxon>
        <taxon>Desulfovibrionales</taxon>
        <taxon>Desulfovibrionaceae</taxon>
        <taxon>Mailhella</taxon>
    </lineage>
</organism>
<evidence type="ECO:0000259" key="1">
    <source>
        <dbReference type="Pfam" id="PF22479"/>
    </source>
</evidence>
<protein>
    <recommendedName>
        <fullName evidence="1">Cyanophage baseplate Pam3 plug gp18 domain-containing protein</fullName>
    </recommendedName>
</protein>